<organism evidence="2">
    <name type="scientific">Dulem virus 37</name>
    <dbReference type="NCBI Taxonomy" id="3145755"/>
    <lineage>
        <taxon>Viruses</taxon>
        <taxon>Duplodnaviria</taxon>
        <taxon>Heunggongvirae</taxon>
        <taxon>Uroviricota</taxon>
        <taxon>Caudoviricetes</taxon>
    </lineage>
</organism>
<dbReference type="PANTHER" id="PTHR34700:SF4">
    <property type="entry name" value="PHAGE-LIKE ELEMENT PBSX PROTEIN XKDP"/>
    <property type="match status" value="1"/>
</dbReference>
<dbReference type="SMART" id="SM00257">
    <property type="entry name" value="LysM"/>
    <property type="match status" value="1"/>
</dbReference>
<dbReference type="PANTHER" id="PTHR34700">
    <property type="entry name" value="POTASSIUM BINDING PROTEIN KBP"/>
    <property type="match status" value="1"/>
</dbReference>
<accession>A0AAU8AYA7</accession>
<feature type="domain" description="LysM" evidence="1">
    <location>
        <begin position="169"/>
        <end position="219"/>
    </location>
</feature>
<reference evidence="2" key="1">
    <citation type="submission" date="2024-03" db="EMBL/GenBank/DDBJ databases">
        <title>Diverse circular DNA viruses in blood, oral, and fecal samples of captive lemurs.</title>
        <authorList>
            <person name="Paietta E.N."/>
            <person name="Kraberger S."/>
            <person name="Lund M.C."/>
            <person name="Custer J.M."/>
            <person name="Vargas K.M."/>
            <person name="Ehmke E.E."/>
            <person name="Yoder A.D."/>
            <person name="Varsani A."/>
        </authorList>
    </citation>
    <scope>NUCLEOTIDE SEQUENCE</scope>
    <source>
        <strain evidence="2">Duke_22FF_208</strain>
    </source>
</reference>
<dbReference type="InterPro" id="IPR052196">
    <property type="entry name" value="Bact_Kbp"/>
</dbReference>
<dbReference type="Gene3D" id="3.10.350.10">
    <property type="entry name" value="LysM domain"/>
    <property type="match status" value="1"/>
</dbReference>
<name>A0AAU8AYA7_9CAUD</name>
<sequence length="221" mass="24615">MSTNNYEMWLTYNAEKEKIQLPVLPESFETSNGSNNDSVNITGLGEIIIMQSRPALQFSWSSFFPAKSFPGIQVKSITTPRTLINRINTWKASKIPIHLIATACGVDLYCTIESFTYHEAGGDPGTYQYSITLKEYREISVRQVTVNISTTTASVKKTETRVDNTASPKTYTVVKGDCLWNIAKKFYGNGAQYTKIYNANKSVIGSNPNLIYPGQVLTIPD</sequence>
<dbReference type="PROSITE" id="PS51782">
    <property type="entry name" value="LYSM"/>
    <property type="match status" value="1"/>
</dbReference>
<dbReference type="InterPro" id="IPR036779">
    <property type="entry name" value="LysM_dom_sf"/>
</dbReference>
<protein>
    <submittedName>
        <fullName evidence="2">Tail assembly protein</fullName>
    </submittedName>
</protein>
<dbReference type="EMBL" id="PP511443">
    <property type="protein sequence ID" value="XCD04312.1"/>
    <property type="molecule type" value="Genomic_DNA"/>
</dbReference>
<evidence type="ECO:0000313" key="2">
    <source>
        <dbReference type="EMBL" id="XCD04312.1"/>
    </source>
</evidence>
<dbReference type="InterPro" id="IPR018392">
    <property type="entry name" value="LysM"/>
</dbReference>
<dbReference type="SUPFAM" id="SSF54106">
    <property type="entry name" value="LysM domain"/>
    <property type="match status" value="1"/>
</dbReference>
<evidence type="ECO:0000259" key="1">
    <source>
        <dbReference type="PROSITE" id="PS51782"/>
    </source>
</evidence>
<proteinExistence type="predicted"/>
<dbReference type="Pfam" id="PF01476">
    <property type="entry name" value="LysM"/>
    <property type="match status" value="1"/>
</dbReference>
<dbReference type="CDD" id="cd00118">
    <property type="entry name" value="LysM"/>
    <property type="match status" value="1"/>
</dbReference>